<organism evidence="1">
    <name type="scientific">marine sediment metagenome</name>
    <dbReference type="NCBI Taxonomy" id="412755"/>
    <lineage>
        <taxon>unclassified sequences</taxon>
        <taxon>metagenomes</taxon>
        <taxon>ecological metagenomes</taxon>
    </lineage>
</organism>
<protein>
    <submittedName>
        <fullName evidence="1">Uncharacterized protein</fullName>
    </submittedName>
</protein>
<proteinExistence type="predicted"/>
<dbReference type="AlphaFoldDB" id="A0A0F9ED56"/>
<reference evidence="1" key="1">
    <citation type="journal article" date="2015" name="Nature">
        <title>Complex archaea that bridge the gap between prokaryotes and eukaryotes.</title>
        <authorList>
            <person name="Spang A."/>
            <person name="Saw J.H."/>
            <person name="Jorgensen S.L."/>
            <person name="Zaremba-Niedzwiedzka K."/>
            <person name="Martijn J."/>
            <person name="Lind A.E."/>
            <person name="van Eijk R."/>
            <person name="Schleper C."/>
            <person name="Guy L."/>
            <person name="Ettema T.J."/>
        </authorList>
    </citation>
    <scope>NUCLEOTIDE SEQUENCE</scope>
</reference>
<gene>
    <name evidence="1" type="ORF">LCGC14_2440260</name>
</gene>
<dbReference type="EMBL" id="LAZR01037534">
    <property type="protein sequence ID" value="KKL21958.1"/>
    <property type="molecule type" value="Genomic_DNA"/>
</dbReference>
<sequence>MDIEKLVWESIQSIEPGVLFDAETIADYLLREHPLDYFAFADEFIDDESPEDAAAEQIGYRIDAAQDRRFDVRQRSFRVVGRQQ</sequence>
<name>A0A0F9ED56_9ZZZZ</name>
<feature type="non-terminal residue" evidence="1">
    <location>
        <position position="84"/>
    </location>
</feature>
<comment type="caution">
    <text evidence="1">The sequence shown here is derived from an EMBL/GenBank/DDBJ whole genome shotgun (WGS) entry which is preliminary data.</text>
</comment>
<evidence type="ECO:0000313" key="1">
    <source>
        <dbReference type="EMBL" id="KKL21958.1"/>
    </source>
</evidence>
<accession>A0A0F9ED56</accession>